<gene>
    <name evidence="4" type="ordered locus">Deipe_1027</name>
</gene>
<dbReference type="Pfam" id="PF14326">
    <property type="entry name" value="DUF4384"/>
    <property type="match status" value="1"/>
</dbReference>
<sequence>MKNLLTLSALALVSGAIAQPRISPQSIIVNPTPTELSVRVWTNKDTSGNQTPDYRVGEKITLFTTVNQDAYVYLFNVNPDGSIDQILPNRYQSGQNFLRGGTTKQFPAQGDNFTFDISGQAGLNKVLALASKTQLNLDQISQFRADQQNQGFATVTVRGQDNFARALSIVVNPVPQNAWTTDVALYSTVTGQAQAPARGGVNVASNVQGTVFLNDREVGQTGSTFANITPGTYRVRVSAPGYADYTTTVTVRAGATLNVSAALQAEKVPLRIVSNVENARIFVDGREAGTIRDRDLTVNLERGDYEITVIAPGHRASVQTVQVRNAGNLTVNLSRVR</sequence>
<reference evidence="5" key="1">
    <citation type="submission" date="2012-03" db="EMBL/GenBank/DDBJ databases">
        <title>Complete sequence of chromosome of Deinococcus peraridilitoris DSM 19664.</title>
        <authorList>
            <person name="Lucas S."/>
            <person name="Copeland A."/>
            <person name="Lapidus A."/>
            <person name="Glavina del Rio T."/>
            <person name="Dalin E."/>
            <person name="Tice H."/>
            <person name="Bruce D."/>
            <person name="Goodwin L."/>
            <person name="Pitluck S."/>
            <person name="Peters L."/>
            <person name="Mikhailova N."/>
            <person name="Lu M."/>
            <person name="Kyrpides N."/>
            <person name="Mavromatis K."/>
            <person name="Ivanova N."/>
            <person name="Brettin T."/>
            <person name="Detter J.C."/>
            <person name="Han C."/>
            <person name="Larimer F."/>
            <person name="Land M."/>
            <person name="Hauser L."/>
            <person name="Markowitz V."/>
            <person name="Cheng J.-F."/>
            <person name="Hugenholtz P."/>
            <person name="Woyke T."/>
            <person name="Wu D."/>
            <person name="Pukall R."/>
            <person name="Steenblock K."/>
            <person name="Brambilla E."/>
            <person name="Klenk H.-P."/>
            <person name="Eisen J.A."/>
        </authorList>
    </citation>
    <scope>NUCLEOTIDE SEQUENCE [LARGE SCALE GENOMIC DNA]</scope>
    <source>
        <strain evidence="5">DSM 19664 / LMG 22246 / CIP 109416 / KR-200</strain>
    </source>
</reference>
<dbReference type="GO" id="GO:0030246">
    <property type="term" value="F:carbohydrate binding"/>
    <property type="evidence" value="ECO:0007669"/>
    <property type="project" value="InterPro"/>
</dbReference>
<evidence type="ECO:0000256" key="1">
    <source>
        <dbReference type="SAM" id="SignalP"/>
    </source>
</evidence>
<feature type="domain" description="PEGA" evidence="2">
    <location>
        <begin position="270"/>
        <end position="333"/>
    </location>
</feature>
<dbReference type="InterPro" id="IPR013784">
    <property type="entry name" value="Carb-bd-like_fold"/>
</dbReference>
<feature type="chain" id="PRO_5003938906" evidence="1">
    <location>
        <begin position="19"/>
        <end position="337"/>
    </location>
</feature>
<dbReference type="PANTHER" id="PTHR36194">
    <property type="entry name" value="S-LAYER-LIKE PROTEIN"/>
    <property type="match status" value="1"/>
</dbReference>
<dbReference type="eggNOG" id="COG5479">
    <property type="taxonomic scope" value="Bacteria"/>
</dbReference>
<dbReference type="Proteomes" id="UP000010467">
    <property type="component" value="Chromosome"/>
</dbReference>
<dbReference type="PANTHER" id="PTHR36194:SF1">
    <property type="entry name" value="S-LAYER-LIKE PROTEIN"/>
    <property type="match status" value="1"/>
</dbReference>
<keyword evidence="1" id="KW-0732">Signal</keyword>
<dbReference type="HOGENOM" id="CLU_031368_0_0_0"/>
<feature type="signal peptide" evidence="1">
    <location>
        <begin position="1"/>
        <end position="18"/>
    </location>
</feature>
<dbReference type="InterPro" id="IPR025493">
    <property type="entry name" value="DUF4384"/>
</dbReference>
<evidence type="ECO:0000313" key="4">
    <source>
        <dbReference type="EMBL" id="AFZ66591.1"/>
    </source>
</evidence>
<dbReference type="EMBL" id="CP003382">
    <property type="protein sequence ID" value="AFZ66591.1"/>
    <property type="molecule type" value="Genomic_DNA"/>
</dbReference>
<feature type="domain" description="DUF4384" evidence="3">
    <location>
        <begin position="54"/>
        <end position="133"/>
    </location>
</feature>
<dbReference type="Gene3D" id="2.60.40.1120">
    <property type="entry name" value="Carboxypeptidase-like, regulatory domain"/>
    <property type="match status" value="1"/>
</dbReference>
<dbReference type="SUPFAM" id="SSF49452">
    <property type="entry name" value="Starch-binding domain-like"/>
    <property type="match status" value="1"/>
</dbReference>
<dbReference type="OrthoDB" id="63947at2"/>
<evidence type="ECO:0000259" key="3">
    <source>
        <dbReference type="Pfam" id="PF14326"/>
    </source>
</evidence>
<protein>
    <submittedName>
        <fullName evidence="4">PEGA domain-containing protein</fullName>
    </submittedName>
</protein>
<evidence type="ECO:0000259" key="2">
    <source>
        <dbReference type="Pfam" id="PF08308"/>
    </source>
</evidence>
<evidence type="ECO:0000313" key="5">
    <source>
        <dbReference type="Proteomes" id="UP000010467"/>
    </source>
</evidence>
<accession>K9ZYE0</accession>
<dbReference type="eggNOG" id="COG1572">
    <property type="taxonomic scope" value="Bacteria"/>
</dbReference>
<dbReference type="PATRIC" id="fig|937777.3.peg.1030"/>
<name>K9ZYE0_DEIPD</name>
<dbReference type="STRING" id="937777.Deipe_1027"/>
<dbReference type="AlphaFoldDB" id="K9ZYE0"/>
<dbReference type="KEGG" id="dpd:Deipe_1027"/>
<feature type="domain" description="PEGA" evidence="2">
    <location>
        <begin position="200"/>
        <end position="265"/>
    </location>
</feature>
<keyword evidence="5" id="KW-1185">Reference proteome</keyword>
<dbReference type="InterPro" id="IPR013229">
    <property type="entry name" value="PEGA"/>
</dbReference>
<dbReference type="Pfam" id="PF08308">
    <property type="entry name" value="PEGA"/>
    <property type="match status" value="2"/>
</dbReference>
<dbReference type="RefSeq" id="WP_015234901.1">
    <property type="nucleotide sequence ID" value="NC_019793.1"/>
</dbReference>
<proteinExistence type="predicted"/>
<organism evidence="4 5">
    <name type="scientific">Deinococcus peraridilitoris (strain DSM 19664 / LMG 22246 / CIP 109416 / KR-200)</name>
    <dbReference type="NCBI Taxonomy" id="937777"/>
    <lineage>
        <taxon>Bacteria</taxon>
        <taxon>Thermotogati</taxon>
        <taxon>Deinococcota</taxon>
        <taxon>Deinococci</taxon>
        <taxon>Deinococcales</taxon>
        <taxon>Deinococcaceae</taxon>
        <taxon>Deinococcus</taxon>
    </lineage>
</organism>